<protein>
    <submittedName>
        <fullName evidence="2">MarR family transcriptional regulator</fullName>
    </submittedName>
</protein>
<dbReference type="SMART" id="SM00347">
    <property type="entry name" value="HTH_MARR"/>
    <property type="match status" value="1"/>
</dbReference>
<feature type="domain" description="HTH marR-type" evidence="1">
    <location>
        <begin position="6"/>
        <end position="143"/>
    </location>
</feature>
<name>A0A2A4MI49_9GAMM</name>
<sequence length="147" mass="16379">MVHSPKRMIFLDLVLSVFKLNGLLVAEGDAMTANLGLSSARWKVIGVVALSTTGITVPSVARVLGQSRQAVQRISDVMVKDGLLSLSPNPKHKKSMLLFLSEQGKQAYNLLREEQDPWAIHNTEDIPLEDLESSLRLMRKLIQKFDK</sequence>
<accession>A0A2A4MI49</accession>
<dbReference type="InterPro" id="IPR036388">
    <property type="entry name" value="WH-like_DNA-bd_sf"/>
</dbReference>
<dbReference type="GO" id="GO:0003700">
    <property type="term" value="F:DNA-binding transcription factor activity"/>
    <property type="evidence" value="ECO:0007669"/>
    <property type="project" value="InterPro"/>
</dbReference>
<organism evidence="2 3">
    <name type="scientific">SAR86 cluster bacterium</name>
    <dbReference type="NCBI Taxonomy" id="2030880"/>
    <lineage>
        <taxon>Bacteria</taxon>
        <taxon>Pseudomonadati</taxon>
        <taxon>Pseudomonadota</taxon>
        <taxon>Gammaproteobacteria</taxon>
        <taxon>SAR86 cluster</taxon>
    </lineage>
</organism>
<evidence type="ECO:0000313" key="3">
    <source>
        <dbReference type="Proteomes" id="UP000218172"/>
    </source>
</evidence>
<dbReference type="Pfam" id="PF12802">
    <property type="entry name" value="MarR_2"/>
    <property type="match status" value="1"/>
</dbReference>
<dbReference type="PROSITE" id="PS50995">
    <property type="entry name" value="HTH_MARR_2"/>
    <property type="match status" value="1"/>
</dbReference>
<reference evidence="3" key="1">
    <citation type="submission" date="2017-08" db="EMBL/GenBank/DDBJ databases">
        <title>A dynamic microbial community with high functional redundancy inhabits the cold, oxic subseafloor aquifer.</title>
        <authorList>
            <person name="Tully B.J."/>
            <person name="Wheat C.G."/>
            <person name="Glazer B.T."/>
            <person name="Huber J.A."/>
        </authorList>
    </citation>
    <scope>NUCLEOTIDE SEQUENCE [LARGE SCALE GENOMIC DNA]</scope>
</reference>
<dbReference type="AlphaFoldDB" id="A0A2A4MI49"/>
<evidence type="ECO:0000259" key="1">
    <source>
        <dbReference type="PROSITE" id="PS50995"/>
    </source>
</evidence>
<evidence type="ECO:0000313" key="2">
    <source>
        <dbReference type="EMBL" id="PCH59795.1"/>
    </source>
</evidence>
<proteinExistence type="predicted"/>
<dbReference type="Proteomes" id="UP000218172">
    <property type="component" value="Unassembled WGS sequence"/>
</dbReference>
<dbReference type="Gene3D" id="1.10.10.10">
    <property type="entry name" value="Winged helix-like DNA-binding domain superfamily/Winged helix DNA-binding domain"/>
    <property type="match status" value="1"/>
</dbReference>
<gene>
    <name evidence="2" type="ORF">COC19_06690</name>
</gene>
<dbReference type="InterPro" id="IPR036390">
    <property type="entry name" value="WH_DNA-bd_sf"/>
</dbReference>
<dbReference type="EMBL" id="NVQR01000108">
    <property type="protein sequence ID" value="PCH59795.1"/>
    <property type="molecule type" value="Genomic_DNA"/>
</dbReference>
<dbReference type="InterPro" id="IPR000835">
    <property type="entry name" value="HTH_MarR-typ"/>
</dbReference>
<dbReference type="SUPFAM" id="SSF46785">
    <property type="entry name" value="Winged helix' DNA-binding domain"/>
    <property type="match status" value="1"/>
</dbReference>
<comment type="caution">
    <text evidence="2">The sequence shown here is derived from an EMBL/GenBank/DDBJ whole genome shotgun (WGS) entry which is preliminary data.</text>
</comment>